<dbReference type="KEGG" id="sarm:DVA86_23765"/>
<evidence type="ECO:0008006" key="4">
    <source>
        <dbReference type="Google" id="ProtNLM"/>
    </source>
</evidence>
<accession>A0A345XU89</accession>
<sequence length="183" mass="18375">MPEFGPIRAGRGRGDGRHRLRRAVRRRRRTLAAGLAVAAAALAATATQGRDARTEPTTGPTAGPDAHAPPGPAPAREAGARAGQDRTGGRHGPSGGGRVSAPVRIADAATVRLLRPGDRVDVIASPPDSGPARVVARGARVEAVPEAGAHGSEGALVVLAVARETAVKLAGATVSSRLAVTLC</sequence>
<evidence type="ECO:0000256" key="1">
    <source>
        <dbReference type="SAM" id="MobiDB-lite"/>
    </source>
</evidence>
<proteinExistence type="predicted"/>
<feature type="region of interest" description="Disordered" evidence="1">
    <location>
        <begin position="1"/>
        <end position="25"/>
    </location>
</feature>
<organism evidence="2 3">
    <name type="scientific">Streptomyces armeniacus</name>
    <dbReference type="NCBI Taxonomy" id="83291"/>
    <lineage>
        <taxon>Bacteria</taxon>
        <taxon>Bacillati</taxon>
        <taxon>Actinomycetota</taxon>
        <taxon>Actinomycetes</taxon>
        <taxon>Kitasatosporales</taxon>
        <taxon>Streptomycetaceae</taxon>
        <taxon>Streptomyces</taxon>
    </lineage>
</organism>
<reference evidence="2 3" key="1">
    <citation type="submission" date="2018-07" db="EMBL/GenBank/DDBJ databases">
        <title>Draft genome of the type strain Streptomyces armeniacus ATCC 15676.</title>
        <authorList>
            <person name="Labana P."/>
            <person name="Gosse J.T."/>
            <person name="Boddy C.N."/>
        </authorList>
    </citation>
    <scope>NUCLEOTIDE SEQUENCE [LARGE SCALE GENOMIC DNA]</scope>
    <source>
        <strain evidence="2 3">ATCC 15676</strain>
    </source>
</reference>
<dbReference type="EMBL" id="CP031320">
    <property type="protein sequence ID" value="AXK35205.1"/>
    <property type="molecule type" value="Genomic_DNA"/>
</dbReference>
<evidence type="ECO:0000313" key="2">
    <source>
        <dbReference type="EMBL" id="AXK35205.1"/>
    </source>
</evidence>
<feature type="region of interest" description="Disordered" evidence="1">
    <location>
        <begin position="44"/>
        <end position="101"/>
    </location>
</feature>
<feature type="compositionally biased region" description="Low complexity" evidence="1">
    <location>
        <begin position="44"/>
        <end position="66"/>
    </location>
</feature>
<dbReference type="Proteomes" id="UP000254425">
    <property type="component" value="Chromosome"/>
</dbReference>
<dbReference type="AlphaFoldDB" id="A0A345XU89"/>
<evidence type="ECO:0000313" key="3">
    <source>
        <dbReference type="Proteomes" id="UP000254425"/>
    </source>
</evidence>
<name>A0A345XU89_9ACTN</name>
<keyword evidence="3" id="KW-1185">Reference proteome</keyword>
<gene>
    <name evidence="2" type="ORF">DVA86_23765</name>
</gene>
<protein>
    <recommendedName>
        <fullName evidence="4">Flp pilus assembly protein RcpC/CpaB domain-containing protein</fullName>
    </recommendedName>
</protein>